<dbReference type="SUPFAM" id="SSF52743">
    <property type="entry name" value="Subtilisin-like"/>
    <property type="match status" value="1"/>
</dbReference>
<sequence>MSSLIEINSNSDNGKPARSISGLDYIDKNPYINPTGKDTVIAIIDSGIDYMHSDFIRKDGTSKIISIWDQSSNKGNPPEGLNFGSEFTNEQINEYISKKIQV</sequence>
<keyword evidence="2" id="KW-0378">Hydrolase</keyword>
<organism evidence="3 4">
    <name type="scientific">Paraclostridium bifermentans</name>
    <name type="common">Clostridium bifermentans</name>
    <dbReference type="NCBI Taxonomy" id="1490"/>
    <lineage>
        <taxon>Bacteria</taxon>
        <taxon>Bacillati</taxon>
        <taxon>Bacillota</taxon>
        <taxon>Clostridia</taxon>
        <taxon>Peptostreptococcales</taxon>
        <taxon>Peptostreptococcaceae</taxon>
        <taxon>Paraclostridium</taxon>
    </lineage>
</organism>
<protein>
    <recommendedName>
        <fullName evidence="5">Peptidase S8/S53 domain-containing protein</fullName>
    </recommendedName>
</protein>
<name>A0ABY8R1M0_PARBF</name>
<dbReference type="Proteomes" id="UP001239169">
    <property type="component" value="Chromosome"/>
</dbReference>
<proteinExistence type="inferred from homology"/>
<comment type="similarity">
    <text evidence="1">Belongs to the peptidase S8 family.</text>
</comment>
<accession>A0ABY8R1M0</accession>
<evidence type="ECO:0000256" key="2">
    <source>
        <dbReference type="ARBA" id="ARBA00022801"/>
    </source>
</evidence>
<dbReference type="InterPro" id="IPR036852">
    <property type="entry name" value="Peptidase_S8/S53_dom_sf"/>
</dbReference>
<dbReference type="EMBL" id="CP124685">
    <property type="protein sequence ID" value="WGX75429.1"/>
    <property type="molecule type" value="Genomic_DNA"/>
</dbReference>
<evidence type="ECO:0000313" key="4">
    <source>
        <dbReference type="Proteomes" id="UP001239169"/>
    </source>
</evidence>
<dbReference type="Gene3D" id="3.40.50.200">
    <property type="entry name" value="Peptidase S8/S53 domain"/>
    <property type="match status" value="1"/>
</dbReference>
<reference evidence="3 4" key="1">
    <citation type="submission" date="2023-04" db="EMBL/GenBank/DDBJ databases">
        <title>Bacteria Genome Submission.</title>
        <authorList>
            <person name="Isaac P."/>
        </authorList>
    </citation>
    <scope>NUCLEOTIDE SEQUENCE [LARGE SCALE GENOMIC DNA]</scope>
    <source>
        <strain evidence="3 4">SampleS7P1</strain>
    </source>
</reference>
<evidence type="ECO:0008006" key="5">
    <source>
        <dbReference type="Google" id="ProtNLM"/>
    </source>
</evidence>
<dbReference type="PROSITE" id="PS00136">
    <property type="entry name" value="SUBTILASE_ASP"/>
    <property type="match status" value="1"/>
</dbReference>
<gene>
    <name evidence="3" type="ORF">QJS64_15745</name>
</gene>
<evidence type="ECO:0000313" key="3">
    <source>
        <dbReference type="EMBL" id="WGX75429.1"/>
    </source>
</evidence>
<evidence type="ECO:0000256" key="1">
    <source>
        <dbReference type="ARBA" id="ARBA00011073"/>
    </source>
</evidence>
<dbReference type="InterPro" id="IPR023827">
    <property type="entry name" value="Peptidase_S8_Asp-AS"/>
</dbReference>
<keyword evidence="4" id="KW-1185">Reference proteome</keyword>